<evidence type="ECO:0000256" key="3">
    <source>
        <dbReference type="ARBA" id="ARBA00010387"/>
    </source>
</evidence>
<dbReference type="SUPFAM" id="SSF51569">
    <property type="entry name" value="Aldolase"/>
    <property type="match status" value="1"/>
</dbReference>
<name>A0A1F6V8Z9_9BACT</name>
<dbReference type="EC" id="4.1.2.13" evidence="4"/>
<evidence type="ECO:0000256" key="7">
    <source>
        <dbReference type="ARBA" id="ARBA00029799"/>
    </source>
</evidence>
<dbReference type="PANTHER" id="PTHR11627">
    <property type="entry name" value="FRUCTOSE-BISPHOSPHATE ALDOLASE"/>
    <property type="match status" value="1"/>
</dbReference>
<reference evidence="9 10" key="1">
    <citation type="journal article" date="2016" name="Nat. Commun.">
        <title>Thousands of microbial genomes shed light on interconnected biogeochemical processes in an aquifer system.</title>
        <authorList>
            <person name="Anantharaman K."/>
            <person name="Brown C.T."/>
            <person name="Hug L.A."/>
            <person name="Sharon I."/>
            <person name="Castelle C.J."/>
            <person name="Probst A.J."/>
            <person name="Thomas B.C."/>
            <person name="Singh A."/>
            <person name="Wilkins M.J."/>
            <person name="Karaoz U."/>
            <person name="Brodie E.L."/>
            <person name="Williams K.H."/>
            <person name="Hubbard S.S."/>
            <person name="Banfield J.F."/>
        </authorList>
    </citation>
    <scope>NUCLEOTIDE SEQUENCE [LARGE SCALE GENOMIC DNA]</scope>
</reference>
<evidence type="ECO:0000256" key="1">
    <source>
        <dbReference type="ARBA" id="ARBA00000441"/>
    </source>
</evidence>
<comment type="caution">
    <text evidence="9">The sequence shown here is derived from an EMBL/GenBank/DDBJ whole genome shotgun (WGS) entry which is preliminary data.</text>
</comment>
<accession>A0A1F6V8Z9</accession>
<comment type="catalytic activity">
    <reaction evidence="1">
        <text>beta-D-fructose 1,6-bisphosphate = D-glyceraldehyde 3-phosphate + dihydroxyacetone phosphate</text>
        <dbReference type="Rhea" id="RHEA:14729"/>
        <dbReference type="ChEBI" id="CHEBI:32966"/>
        <dbReference type="ChEBI" id="CHEBI:57642"/>
        <dbReference type="ChEBI" id="CHEBI:59776"/>
        <dbReference type="EC" id="4.1.2.13"/>
    </reaction>
</comment>
<comment type="pathway">
    <text evidence="2">Carbohydrate degradation; glycolysis; D-glyceraldehyde 3-phosphate and glycerone phosphate from D-glucose: step 4/4.</text>
</comment>
<evidence type="ECO:0000256" key="6">
    <source>
        <dbReference type="ARBA" id="ARBA00023239"/>
    </source>
</evidence>
<keyword evidence="5" id="KW-0324">Glycolysis</keyword>
<gene>
    <name evidence="9" type="ORF">A2642_03330</name>
</gene>
<proteinExistence type="inferred from homology"/>
<dbReference type="Proteomes" id="UP000178700">
    <property type="component" value="Unassembled WGS sequence"/>
</dbReference>
<sequence>MNKQTLIQTVARLMESPKGILAIDESMSTCGKRFAKLGVPETEEKRREYRELLVTAPEIEKYISGYILFDETIRQSTKEGKSFTSILQSKGISIGIKVDQGLADLPNHPIEKITQGIDGLSKRLQEYKSMGASFAKWRAVYTVGENTPSVECMQENAILLTKYATLCQELDIVPIIEPEVLIDGDYTIEQSYETNAKNLDIIFSELRNSNVFISGVILKNSFVFSGKEAGKRVPAEKVAEMTAKCFKAHIPAHIGGIVFISGGQPGDEAAINLNAMYQAGPFPWPLSFSYGRGIQNEALQAWAKNPTDVAGAQVLLLSTAKNNSLATLGKYK</sequence>
<dbReference type="AlphaFoldDB" id="A0A1F6V8Z9"/>
<dbReference type="FunFam" id="3.20.20.70:FF:000140">
    <property type="entry name" value="Fructose-bisphosphate aldolase"/>
    <property type="match status" value="1"/>
</dbReference>
<keyword evidence="6" id="KW-0456">Lyase</keyword>
<evidence type="ECO:0000256" key="4">
    <source>
        <dbReference type="ARBA" id="ARBA00013068"/>
    </source>
</evidence>
<comment type="similarity">
    <text evidence="3">Belongs to the class I fructose-bisphosphate aldolase family.</text>
</comment>
<evidence type="ECO:0000256" key="8">
    <source>
        <dbReference type="ARBA" id="ARBA00072515"/>
    </source>
</evidence>
<dbReference type="InterPro" id="IPR000741">
    <property type="entry name" value="FBA_I"/>
</dbReference>
<protein>
    <recommendedName>
        <fullName evidence="8">Probable fructose-bisphosphate aldolase class 1</fullName>
        <ecNumber evidence="4">4.1.2.13</ecNumber>
    </recommendedName>
    <alternativeName>
        <fullName evidence="7">Fructose-bisphosphate aldolase class I</fullName>
    </alternativeName>
</protein>
<dbReference type="InterPro" id="IPR013785">
    <property type="entry name" value="Aldolase_TIM"/>
</dbReference>
<dbReference type="NCBIfam" id="NF033379">
    <property type="entry name" value="FrucBisAld_I"/>
    <property type="match status" value="1"/>
</dbReference>
<dbReference type="EMBL" id="MFTJ01000017">
    <property type="protein sequence ID" value="OGI65986.1"/>
    <property type="molecule type" value="Genomic_DNA"/>
</dbReference>
<dbReference type="Pfam" id="PF00274">
    <property type="entry name" value="Glycolytic"/>
    <property type="match status" value="1"/>
</dbReference>
<evidence type="ECO:0000256" key="2">
    <source>
        <dbReference type="ARBA" id="ARBA00004714"/>
    </source>
</evidence>
<evidence type="ECO:0000256" key="5">
    <source>
        <dbReference type="ARBA" id="ARBA00023152"/>
    </source>
</evidence>
<dbReference type="GO" id="GO:0004332">
    <property type="term" value="F:fructose-bisphosphate aldolase activity"/>
    <property type="evidence" value="ECO:0007669"/>
    <property type="project" value="UniProtKB-EC"/>
</dbReference>
<dbReference type="UniPathway" id="UPA00109">
    <property type="reaction ID" value="UER00183"/>
</dbReference>
<organism evidence="9 10">
    <name type="scientific">Candidatus Nomurabacteria bacterium RIFCSPHIGHO2_01_FULL_39_10</name>
    <dbReference type="NCBI Taxonomy" id="1801733"/>
    <lineage>
        <taxon>Bacteria</taxon>
        <taxon>Candidatus Nomuraibacteriota</taxon>
    </lineage>
</organism>
<dbReference type="GO" id="GO:0006096">
    <property type="term" value="P:glycolytic process"/>
    <property type="evidence" value="ECO:0007669"/>
    <property type="project" value="UniProtKB-UniPathway"/>
</dbReference>
<evidence type="ECO:0000313" key="9">
    <source>
        <dbReference type="EMBL" id="OGI65986.1"/>
    </source>
</evidence>
<evidence type="ECO:0000313" key="10">
    <source>
        <dbReference type="Proteomes" id="UP000178700"/>
    </source>
</evidence>
<dbReference type="Gene3D" id="3.20.20.70">
    <property type="entry name" value="Aldolase class I"/>
    <property type="match status" value="1"/>
</dbReference>